<sequence length="704" mass="80039">MGLDKAKGVYNAVILRAFIISSIIAQILLFFCSLAVRKGNPLGSFKRIMWVVIFVAADTVAAFSLANIFQNSLSPSQGSNSTKGRQTNDPEFNNLLAIWAASILLHLGGHSTITSFSLEDNDYWWILLLLRFVFQVCTTVAICILSFIQGGVSSSVILLLAVGIIKFGERVFALGHGSVPRLIRSARRNSNLVQVFHPFQPDHDRVSSLFEAYGCVERYKDIYIDRTISSAPADQNRFSNRSVHECIKLLEMELGFTYDMFYSKSIVMHSILGWVLRVINVIMIVVAYVLFLKIAKHKLPVIDGHVTNVLLIKAGVLEFLSLLLSLMSSHTLVKTRNHEGSFWRRLKNTIVSCHNLAEWFVPPSIKVGQFNLVSYCSRESKSWNRLRGFLEHIELKEFVDNCRYVCHVPLDERCKELIFEEVRSRLNNIQQEQNISTEDPLSQLPELCKSLTRSFEERLLMYHIATELCHHERKDKDNSEDLAIAKLLSDYMLNLMVVHPSLLSSLLTAELRSYSDTCSAAIKFLSTFPKDSLHDHYVRLKDQHAAVKEVQAKNSYTSSMLLQGILVARELLDLGPVENKWKLLFELWVELLCFAASQSKGKSHARQLAKGKELFSIVWLYMIHLGMTYQEADRSRDIIKKLVTKTIQRVENNNASQTEDTQPEIQEVENNIPQQVENNNTSEAEGRQIDNPEDTHTIDIASDL</sequence>
<evidence type="ECO:0000313" key="2">
    <source>
        <dbReference type="Proteomes" id="UP000828941"/>
    </source>
</evidence>
<dbReference type="Proteomes" id="UP000828941">
    <property type="component" value="Chromosome 5"/>
</dbReference>
<name>A0ACB9PAM1_BAUVA</name>
<reference evidence="1 2" key="1">
    <citation type="journal article" date="2022" name="DNA Res.">
        <title>Chromosomal-level genome assembly of the orchid tree Bauhinia variegata (Leguminosae; Cercidoideae) supports the allotetraploid origin hypothesis of Bauhinia.</title>
        <authorList>
            <person name="Zhong Y."/>
            <person name="Chen Y."/>
            <person name="Zheng D."/>
            <person name="Pang J."/>
            <person name="Liu Y."/>
            <person name="Luo S."/>
            <person name="Meng S."/>
            <person name="Qian L."/>
            <person name="Wei D."/>
            <person name="Dai S."/>
            <person name="Zhou R."/>
        </authorList>
    </citation>
    <scope>NUCLEOTIDE SEQUENCE [LARGE SCALE GENOMIC DNA]</scope>
    <source>
        <strain evidence="1">BV-YZ2020</strain>
    </source>
</reference>
<proteinExistence type="predicted"/>
<keyword evidence="2" id="KW-1185">Reference proteome</keyword>
<gene>
    <name evidence="1" type="ORF">L6164_012941</name>
</gene>
<organism evidence="1 2">
    <name type="scientific">Bauhinia variegata</name>
    <name type="common">Purple orchid tree</name>
    <name type="synonym">Phanera variegata</name>
    <dbReference type="NCBI Taxonomy" id="167791"/>
    <lineage>
        <taxon>Eukaryota</taxon>
        <taxon>Viridiplantae</taxon>
        <taxon>Streptophyta</taxon>
        <taxon>Embryophyta</taxon>
        <taxon>Tracheophyta</taxon>
        <taxon>Spermatophyta</taxon>
        <taxon>Magnoliopsida</taxon>
        <taxon>eudicotyledons</taxon>
        <taxon>Gunneridae</taxon>
        <taxon>Pentapetalae</taxon>
        <taxon>rosids</taxon>
        <taxon>fabids</taxon>
        <taxon>Fabales</taxon>
        <taxon>Fabaceae</taxon>
        <taxon>Cercidoideae</taxon>
        <taxon>Cercideae</taxon>
        <taxon>Bauhiniinae</taxon>
        <taxon>Bauhinia</taxon>
    </lineage>
</organism>
<evidence type="ECO:0000313" key="1">
    <source>
        <dbReference type="EMBL" id="KAI4345852.1"/>
    </source>
</evidence>
<protein>
    <submittedName>
        <fullName evidence="1">Uncharacterized protein</fullName>
    </submittedName>
</protein>
<comment type="caution">
    <text evidence="1">The sequence shown here is derived from an EMBL/GenBank/DDBJ whole genome shotgun (WGS) entry which is preliminary data.</text>
</comment>
<accession>A0ACB9PAM1</accession>
<dbReference type="EMBL" id="CM039430">
    <property type="protein sequence ID" value="KAI4345852.1"/>
    <property type="molecule type" value="Genomic_DNA"/>
</dbReference>